<dbReference type="Proteomes" id="UP001152622">
    <property type="component" value="Chromosome 19"/>
</dbReference>
<feature type="transmembrane region" description="Helical" evidence="2">
    <location>
        <begin position="825"/>
        <end position="851"/>
    </location>
</feature>
<keyword evidence="2" id="KW-0472">Membrane</keyword>
<feature type="transmembrane region" description="Helical" evidence="2">
    <location>
        <begin position="857"/>
        <end position="875"/>
    </location>
</feature>
<keyword evidence="2" id="KW-0812">Transmembrane</keyword>
<reference evidence="3" key="1">
    <citation type="journal article" date="2023" name="Science">
        <title>Genome structures resolve the early diversification of teleost fishes.</title>
        <authorList>
            <person name="Parey E."/>
            <person name="Louis A."/>
            <person name="Montfort J."/>
            <person name="Bouchez O."/>
            <person name="Roques C."/>
            <person name="Iampietro C."/>
            <person name="Lluch J."/>
            <person name="Castinel A."/>
            <person name="Donnadieu C."/>
            <person name="Desvignes T."/>
            <person name="Floi Bucao C."/>
            <person name="Jouanno E."/>
            <person name="Wen M."/>
            <person name="Mejri S."/>
            <person name="Dirks R."/>
            <person name="Jansen H."/>
            <person name="Henkel C."/>
            <person name="Chen W.J."/>
            <person name="Zahm M."/>
            <person name="Cabau C."/>
            <person name="Klopp C."/>
            <person name="Thompson A.W."/>
            <person name="Robinson-Rechavi M."/>
            <person name="Braasch I."/>
            <person name="Lecointre G."/>
            <person name="Bobe J."/>
            <person name="Postlethwait J.H."/>
            <person name="Berthelot C."/>
            <person name="Roest Crollius H."/>
            <person name="Guiguen Y."/>
        </authorList>
    </citation>
    <scope>NUCLEOTIDE SEQUENCE</scope>
    <source>
        <strain evidence="3">WJC10195</strain>
    </source>
</reference>
<accession>A0A9Q1EEF1</accession>
<feature type="region of interest" description="Disordered" evidence="1">
    <location>
        <begin position="484"/>
        <end position="526"/>
    </location>
</feature>
<protein>
    <submittedName>
        <fullName evidence="3">Uncharacterized protein</fullName>
    </submittedName>
</protein>
<dbReference type="OrthoDB" id="416119at2759"/>
<keyword evidence="4" id="KW-1185">Reference proteome</keyword>
<keyword evidence="2" id="KW-1133">Transmembrane helix</keyword>
<gene>
    <name evidence="3" type="ORF">SKAU_G00384980</name>
</gene>
<evidence type="ECO:0000256" key="1">
    <source>
        <dbReference type="SAM" id="MobiDB-lite"/>
    </source>
</evidence>
<feature type="transmembrane region" description="Helical" evidence="2">
    <location>
        <begin position="792"/>
        <end position="813"/>
    </location>
</feature>
<dbReference type="AlphaFoldDB" id="A0A9Q1EEF1"/>
<evidence type="ECO:0000313" key="3">
    <source>
        <dbReference type="EMBL" id="KAJ8337278.1"/>
    </source>
</evidence>
<evidence type="ECO:0000256" key="2">
    <source>
        <dbReference type="SAM" id="Phobius"/>
    </source>
</evidence>
<evidence type="ECO:0000313" key="4">
    <source>
        <dbReference type="Proteomes" id="UP001152622"/>
    </source>
</evidence>
<organism evidence="3 4">
    <name type="scientific">Synaphobranchus kaupii</name>
    <name type="common">Kaup's arrowtooth eel</name>
    <dbReference type="NCBI Taxonomy" id="118154"/>
    <lineage>
        <taxon>Eukaryota</taxon>
        <taxon>Metazoa</taxon>
        <taxon>Chordata</taxon>
        <taxon>Craniata</taxon>
        <taxon>Vertebrata</taxon>
        <taxon>Euteleostomi</taxon>
        <taxon>Actinopterygii</taxon>
        <taxon>Neopterygii</taxon>
        <taxon>Teleostei</taxon>
        <taxon>Anguilliformes</taxon>
        <taxon>Synaphobranchidae</taxon>
        <taxon>Synaphobranchus</taxon>
    </lineage>
</organism>
<comment type="caution">
    <text evidence="3">The sequence shown here is derived from an EMBL/GenBank/DDBJ whole genome shotgun (WGS) entry which is preliminary data.</text>
</comment>
<dbReference type="EMBL" id="JAINUF010000019">
    <property type="protein sequence ID" value="KAJ8337278.1"/>
    <property type="molecule type" value="Genomic_DNA"/>
</dbReference>
<sequence length="924" mass="99032">MTYLHGKINVGVTVDWAVYEGVKSRIRELLEGRVRSVAFQARVREMEEGEKPSSYFFQAIRARRNASAIPGRRGGDGLVTEIEPMLAVAETFYSKLFSARICDPEAQEACLKAITARLGNNEAGVLDSPLSLEEMFEALGESTSADGAALLTTVDMETPTALGDSPDSEGGPVAEWAKTLVRKRAASRGGVSPKVPKSAAVEIPLANRFEVLAGTSEQDFPDFEMDLVSPSELLGWDAELLEAVMGLPPEQTGDLRDVEWWEAAKHRFKVFCQRYGGYERRREKAQFRRLLASMTYLHGKINVGVTVDWAVYEGVKSRIRELMEGRVRSVAFQARVREMEEGEKPSSYFFQAIRARRNASVIPGLRGGDGLVTEIEPMLAVAETFYSKLFSARICDPEAQEACLRAITARLGNNEAGVLDSPLSLEEMFEVLELVRRDPGIDGVVIPGAAGGSSTAHLFRGCPERGKSYAGLLQGELFGLGGSIRNEGEGAPPGGVGRASTAAGAGLRGPSTEESAPVPGLVTGPDVAPVTVPGPASAPRPDTTPEVGLPSALVVDESEVPASAPVPVPGSARVGSPALGLRGSAEAYPGISTGPGFVQVFGPGAAPPAVSVLSLAGDAVGGVVSGSEDGLAVEAESAVLQSLELFPRLEGGVVSGDLEVSADGVALPTTVDMKSPAVWGDSLDFEGGPVAEWAKQSVRKRAASGEGVSPKGPKAAAVGIPLANRFEVLAGTSEQGFPDFEMDLDPSSDLLGWDAEQLEAGLCCGARAGRSPLQFRVLQRAPIWLRRQFQGLLKLLCLIQLLSWGCFPLRFWMWLGFRLQLQFLFLGRLGFCLPLLGFVGWGWLILAFLWSQVLSRSLGLGLLLLLFPGCFRLRLQGVDRFLGRKTVWSWKLGQRSSNHLSFSPDWRGGCCLGIWGLQRRGQHS</sequence>
<name>A0A9Q1EEF1_SYNKA</name>
<proteinExistence type="predicted"/>